<evidence type="ECO:0000313" key="3">
    <source>
        <dbReference type="Proteomes" id="UP000824176"/>
    </source>
</evidence>
<dbReference type="NCBIfam" id="TIGR04391">
    <property type="entry name" value="CcmD_alt_fam"/>
    <property type="match status" value="1"/>
</dbReference>
<dbReference type="EMBL" id="DXAQ01000026">
    <property type="protein sequence ID" value="HIZ88663.1"/>
    <property type="molecule type" value="Genomic_DNA"/>
</dbReference>
<organism evidence="2 3">
    <name type="scientific">Candidatus Mucispirillum faecigallinarum</name>
    <dbReference type="NCBI Taxonomy" id="2838699"/>
    <lineage>
        <taxon>Bacteria</taxon>
        <taxon>Pseudomonadati</taxon>
        <taxon>Deferribacterota</taxon>
        <taxon>Deferribacteres</taxon>
        <taxon>Deferribacterales</taxon>
        <taxon>Mucispirillaceae</taxon>
        <taxon>Mucispirillum</taxon>
    </lineage>
</organism>
<protein>
    <submittedName>
        <fullName evidence="2">CcmD family protein</fullName>
    </submittedName>
</protein>
<dbReference type="Proteomes" id="UP000824176">
    <property type="component" value="Unassembled WGS sequence"/>
</dbReference>
<gene>
    <name evidence="2" type="ORF">H9804_01860</name>
</gene>
<dbReference type="AlphaFoldDB" id="A0A9D2GRK1"/>
<comment type="caution">
    <text evidence="2">The sequence shown here is derived from an EMBL/GenBank/DDBJ whole genome shotgun (WGS) entry which is preliminary data.</text>
</comment>
<keyword evidence="1" id="KW-0812">Transmembrane</keyword>
<reference evidence="2" key="2">
    <citation type="submission" date="2021-04" db="EMBL/GenBank/DDBJ databases">
        <authorList>
            <person name="Gilroy R."/>
        </authorList>
    </citation>
    <scope>NUCLEOTIDE SEQUENCE</scope>
    <source>
        <strain evidence="2">ChiW4-1371</strain>
    </source>
</reference>
<dbReference type="InterPro" id="IPR030888">
    <property type="entry name" value="Put_ccm"/>
</dbReference>
<feature type="transmembrane region" description="Helical" evidence="1">
    <location>
        <begin position="6"/>
        <end position="23"/>
    </location>
</feature>
<evidence type="ECO:0000313" key="2">
    <source>
        <dbReference type="EMBL" id="HIZ88663.1"/>
    </source>
</evidence>
<accession>A0A9D2GRK1</accession>
<sequence length="46" mass="5413">MNNIGYLIGAYAFIWLILAYYFYATGSKVKQLEEKVKTLEEEKEHP</sequence>
<evidence type="ECO:0000256" key="1">
    <source>
        <dbReference type="SAM" id="Phobius"/>
    </source>
</evidence>
<keyword evidence="1" id="KW-1133">Transmembrane helix</keyword>
<name>A0A9D2GRK1_9BACT</name>
<proteinExistence type="predicted"/>
<reference evidence="2" key="1">
    <citation type="journal article" date="2021" name="PeerJ">
        <title>Extensive microbial diversity within the chicken gut microbiome revealed by metagenomics and culture.</title>
        <authorList>
            <person name="Gilroy R."/>
            <person name="Ravi A."/>
            <person name="Getino M."/>
            <person name="Pursley I."/>
            <person name="Horton D.L."/>
            <person name="Alikhan N.F."/>
            <person name="Baker D."/>
            <person name="Gharbi K."/>
            <person name="Hall N."/>
            <person name="Watson M."/>
            <person name="Adriaenssens E.M."/>
            <person name="Foster-Nyarko E."/>
            <person name="Jarju S."/>
            <person name="Secka A."/>
            <person name="Antonio M."/>
            <person name="Oren A."/>
            <person name="Chaudhuri R.R."/>
            <person name="La Ragione R."/>
            <person name="Hildebrand F."/>
            <person name="Pallen M.J."/>
        </authorList>
    </citation>
    <scope>NUCLEOTIDE SEQUENCE</scope>
    <source>
        <strain evidence="2">ChiW4-1371</strain>
    </source>
</reference>
<keyword evidence="1" id="KW-0472">Membrane</keyword>